<evidence type="ECO:0000313" key="2">
    <source>
        <dbReference type="Proteomes" id="UP000616769"/>
    </source>
</evidence>
<accession>A0A132A9F8</accession>
<name>A0A132A9F8_SARSC</name>
<dbReference type="VEuPathDB" id="VectorBase:SSCA002218"/>
<dbReference type="EMBL" id="JXLN01011757">
    <property type="protein sequence ID" value="KPM07631.1"/>
    <property type="molecule type" value="Genomic_DNA"/>
</dbReference>
<comment type="caution">
    <text evidence="1">The sequence shown here is derived from an EMBL/GenBank/DDBJ whole genome shotgun (WGS) entry which is preliminary data.</text>
</comment>
<sequence length="51" mass="6001">MKLNPNLGFTLFSPISSIIFMLHCRSRSLSYYVSVPIWYHCLSKKIPLFNH</sequence>
<proteinExistence type="predicted"/>
<gene>
    <name evidence="1" type="ORF">QR98_0061300</name>
</gene>
<dbReference type="AlphaFoldDB" id="A0A132A9F8"/>
<reference evidence="1 2" key="1">
    <citation type="journal article" date="2015" name="Parasit. Vectors">
        <title>Draft genome of the scabies mite.</title>
        <authorList>
            <person name="Rider S.D.Jr."/>
            <person name="Morgan M.S."/>
            <person name="Arlian L.G."/>
        </authorList>
    </citation>
    <scope>NUCLEOTIDE SEQUENCE [LARGE SCALE GENOMIC DNA]</scope>
    <source>
        <strain evidence="1">Arlian Lab</strain>
    </source>
</reference>
<protein>
    <submittedName>
        <fullName evidence="1">Uncharacterized protein</fullName>
    </submittedName>
</protein>
<dbReference type="Proteomes" id="UP000616769">
    <property type="component" value="Unassembled WGS sequence"/>
</dbReference>
<organism evidence="1 2">
    <name type="scientific">Sarcoptes scabiei</name>
    <name type="common">Itch mite</name>
    <name type="synonym">Acarus scabiei</name>
    <dbReference type="NCBI Taxonomy" id="52283"/>
    <lineage>
        <taxon>Eukaryota</taxon>
        <taxon>Metazoa</taxon>
        <taxon>Ecdysozoa</taxon>
        <taxon>Arthropoda</taxon>
        <taxon>Chelicerata</taxon>
        <taxon>Arachnida</taxon>
        <taxon>Acari</taxon>
        <taxon>Acariformes</taxon>
        <taxon>Sarcoptiformes</taxon>
        <taxon>Astigmata</taxon>
        <taxon>Psoroptidia</taxon>
        <taxon>Sarcoptoidea</taxon>
        <taxon>Sarcoptidae</taxon>
        <taxon>Sarcoptinae</taxon>
        <taxon>Sarcoptes</taxon>
    </lineage>
</organism>
<evidence type="ECO:0000313" key="1">
    <source>
        <dbReference type="EMBL" id="KPM07631.1"/>
    </source>
</evidence>